<accession>A0AAE3KLU0</accession>
<comment type="subcellular location">
    <subcellularLocation>
        <location evidence="4">Cytoplasm</location>
    </subcellularLocation>
</comment>
<dbReference type="GO" id="GO:0003942">
    <property type="term" value="F:N-acetyl-gamma-glutamyl-phosphate reductase activity"/>
    <property type="evidence" value="ECO:0007669"/>
    <property type="project" value="UniProtKB-UniRule"/>
</dbReference>
<dbReference type="SMART" id="SM00859">
    <property type="entry name" value="Semialdhyde_dh"/>
    <property type="match status" value="1"/>
</dbReference>
<dbReference type="HAMAP" id="MF_00150">
    <property type="entry name" value="ArgC_type1"/>
    <property type="match status" value="1"/>
</dbReference>
<dbReference type="Proteomes" id="UP001206128">
    <property type="component" value="Unassembled WGS sequence"/>
</dbReference>
<evidence type="ECO:0000256" key="1">
    <source>
        <dbReference type="ARBA" id="ARBA00022605"/>
    </source>
</evidence>
<dbReference type="InterPro" id="IPR000706">
    <property type="entry name" value="AGPR_type-1"/>
</dbReference>
<keyword evidence="1 4" id="KW-0028">Amino-acid biosynthesis</keyword>
<dbReference type="EC" id="1.2.1.38" evidence="4"/>
<dbReference type="InterPro" id="IPR036291">
    <property type="entry name" value="NAD(P)-bd_dom_sf"/>
</dbReference>
<dbReference type="Pfam" id="PF01118">
    <property type="entry name" value="Semialdhyde_dh"/>
    <property type="match status" value="1"/>
</dbReference>
<dbReference type="EMBL" id="JAMTCK010000008">
    <property type="protein sequence ID" value="MCP2166898.1"/>
    <property type="molecule type" value="Genomic_DNA"/>
</dbReference>
<keyword evidence="3 4" id="KW-0560">Oxidoreductase</keyword>
<sequence>MIRAAIVGGAGYIGGELLRLLLGHPEVEVVASTSARLAGRRVDGSHPNLRGLTDLVHSSPDALPDCDAVFFASSGLDDPAQRAALASRAKLVFDLSADLRLTDPALFAKHYGAHPTPDLLGTATRGLPEVDRAALRTANLVSVPGCMATAGILGLRPLVEFIDGPVTVDGRVGSSGSGASAGEMNLHAERANVLRVFAPLGHRHQAEISQATGLTVRMTATGVDAVRGVQVLCRTQVRAGVTETDIRKAYRAAYADEPFVRVVAQKRGNYRLPEPKILLGSNFCDVGFALDADTRELLVVGALDNLVKGGSGNAVQSLNIRMGWDERLGLGFPGLHPV</sequence>
<dbReference type="Gene3D" id="3.40.50.720">
    <property type="entry name" value="NAD(P)-binding Rossmann-like Domain"/>
    <property type="match status" value="1"/>
</dbReference>
<keyword evidence="7" id="KW-1185">Reference proteome</keyword>
<evidence type="ECO:0000256" key="3">
    <source>
        <dbReference type="ARBA" id="ARBA00023002"/>
    </source>
</evidence>
<comment type="function">
    <text evidence="4">Catalyzes the NADPH-dependent reduction of N-acetyl-5-glutamyl phosphate to yield N-acetyl-L-glutamate 5-semialdehyde.</text>
</comment>
<protein>
    <recommendedName>
        <fullName evidence="4">N-acetyl-gamma-glutamyl-phosphate reductase</fullName>
        <shortName evidence="4">AGPR</shortName>
        <ecNumber evidence="4">1.2.1.38</ecNumber>
    </recommendedName>
    <alternativeName>
        <fullName evidence="4">N-acetyl-glutamate semialdehyde dehydrogenase</fullName>
        <shortName evidence="4">NAGSA dehydrogenase</shortName>
    </alternativeName>
</protein>
<dbReference type="NCBIfam" id="TIGR01850">
    <property type="entry name" value="argC"/>
    <property type="match status" value="1"/>
</dbReference>
<evidence type="ECO:0000313" key="6">
    <source>
        <dbReference type="EMBL" id="MCP2166898.1"/>
    </source>
</evidence>
<dbReference type="Gene3D" id="3.30.360.10">
    <property type="entry name" value="Dihydrodipicolinate Reductase, domain 2"/>
    <property type="match status" value="1"/>
</dbReference>
<keyword evidence="4" id="KW-0963">Cytoplasm</keyword>
<proteinExistence type="inferred from homology"/>
<evidence type="ECO:0000259" key="5">
    <source>
        <dbReference type="SMART" id="SM00859"/>
    </source>
</evidence>
<dbReference type="RefSeq" id="WP_253773223.1">
    <property type="nucleotide sequence ID" value="NZ_JAMTCK010000008.1"/>
</dbReference>
<dbReference type="InterPro" id="IPR058924">
    <property type="entry name" value="AGPR_dimerisation_dom"/>
</dbReference>
<dbReference type="InterPro" id="IPR000534">
    <property type="entry name" value="Semialdehyde_DH_NAD-bd"/>
</dbReference>
<keyword evidence="4" id="KW-0055">Arginine biosynthesis</keyword>
<comment type="caution">
    <text evidence="6">The sequence shown here is derived from an EMBL/GenBank/DDBJ whole genome shotgun (WGS) entry which is preliminary data.</text>
</comment>
<dbReference type="GO" id="GO:0005737">
    <property type="term" value="C:cytoplasm"/>
    <property type="evidence" value="ECO:0007669"/>
    <property type="project" value="UniProtKB-SubCell"/>
</dbReference>
<evidence type="ECO:0000256" key="4">
    <source>
        <dbReference type="HAMAP-Rule" id="MF_00150"/>
    </source>
</evidence>
<evidence type="ECO:0000256" key="2">
    <source>
        <dbReference type="ARBA" id="ARBA00022857"/>
    </source>
</evidence>
<dbReference type="SUPFAM" id="SSF55347">
    <property type="entry name" value="Glyceraldehyde-3-phosphate dehydrogenase-like, C-terminal domain"/>
    <property type="match status" value="1"/>
</dbReference>
<dbReference type="GO" id="GO:0070401">
    <property type="term" value="F:NADP+ binding"/>
    <property type="evidence" value="ECO:0007669"/>
    <property type="project" value="InterPro"/>
</dbReference>
<reference evidence="6" key="1">
    <citation type="submission" date="2022-06" db="EMBL/GenBank/DDBJ databases">
        <title>Genomic Encyclopedia of Archaeal and Bacterial Type Strains, Phase II (KMG-II): from individual species to whole genera.</title>
        <authorList>
            <person name="Goeker M."/>
        </authorList>
    </citation>
    <scope>NUCLEOTIDE SEQUENCE</scope>
    <source>
        <strain evidence="6">DSM 43935</strain>
    </source>
</reference>
<gene>
    <name evidence="4" type="primary">argC</name>
    <name evidence="6" type="ORF">LX83_003770</name>
</gene>
<comment type="similarity">
    <text evidence="4">Belongs to the NAGSA dehydrogenase family. Type 1 subfamily.</text>
</comment>
<organism evidence="6 7">
    <name type="scientific">Goodfellowiella coeruleoviolacea</name>
    <dbReference type="NCBI Taxonomy" id="334858"/>
    <lineage>
        <taxon>Bacteria</taxon>
        <taxon>Bacillati</taxon>
        <taxon>Actinomycetota</taxon>
        <taxon>Actinomycetes</taxon>
        <taxon>Pseudonocardiales</taxon>
        <taxon>Pseudonocardiaceae</taxon>
        <taxon>Goodfellowiella</taxon>
    </lineage>
</organism>
<feature type="domain" description="Semialdehyde dehydrogenase NAD-binding" evidence="5">
    <location>
        <begin position="3"/>
        <end position="138"/>
    </location>
</feature>
<dbReference type="AlphaFoldDB" id="A0AAE3KLU0"/>
<comment type="pathway">
    <text evidence="4">Amino-acid biosynthesis; L-arginine biosynthesis; N(2)-acetyl-L-ornithine from L-glutamate: step 3/4.</text>
</comment>
<comment type="catalytic activity">
    <reaction evidence="4">
        <text>N-acetyl-L-glutamate 5-semialdehyde + phosphate + NADP(+) = N-acetyl-L-glutamyl 5-phosphate + NADPH + H(+)</text>
        <dbReference type="Rhea" id="RHEA:21588"/>
        <dbReference type="ChEBI" id="CHEBI:15378"/>
        <dbReference type="ChEBI" id="CHEBI:29123"/>
        <dbReference type="ChEBI" id="CHEBI:43474"/>
        <dbReference type="ChEBI" id="CHEBI:57783"/>
        <dbReference type="ChEBI" id="CHEBI:57936"/>
        <dbReference type="ChEBI" id="CHEBI:58349"/>
        <dbReference type="EC" id="1.2.1.38"/>
    </reaction>
</comment>
<dbReference type="GO" id="GO:0006526">
    <property type="term" value="P:L-arginine biosynthetic process"/>
    <property type="evidence" value="ECO:0007669"/>
    <property type="project" value="UniProtKB-UniRule"/>
</dbReference>
<evidence type="ECO:0000313" key="7">
    <source>
        <dbReference type="Proteomes" id="UP001206128"/>
    </source>
</evidence>
<name>A0AAE3KLU0_9PSEU</name>
<dbReference type="PANTHER" id="PTHR32338:SF11">
    <property type="entry name" value="[LYSW]-L-2-AMINOADIPATE_[LYSW]-L-GLUTAMATE PHOSPHATE REDUCTASE-RELATED"/>
    <property type="match status" value="1"/>
</dbReference>
<dbReference type="PANTHER" id="PTHR32338">
    <property type="entry name" value="N-ACETYL-GAMMA-GLUTAMYL-PHOSPHATE REDUCTASE, CHLOROPLASTIC-RELATED-RELATED"/>
    <property type="match status" value="1"/>
</dbReference>
<dbReference type="GO" id="GO:0051287">
    <property type="term" value="F:NAD binding"/>
    <property type="evidence" value="ECO:0007669"/>
    <property type="project" value="InterPro"/>
</dbReference>
<dbReference type="Pfam" id="PF22698">
    <property type="entry name" value="Semialdhyde_dhC_1"/>
    <property type="match status" value="1"/>
</dbReference>
<dbReference type="SUPFAM" id="SSF51735">
    <property type="entry name" value="NAD(P)-binding Rossmann-fold domains"/>
    <property type="match status" value="1"/>
</dbReference>
<keyword evidence="2 4" id="KW-0521">NADP</keyword>
<feature type="active site" evidence="4">
    <location>
        <position position="146"/>
    </location>
</feature>
<dbReference type="InterPro" id="IPR050085">
    <property type="entry name" value="AGPR"/>
</dbReference>